<dbReference type="InterPro" id="IPR034741">
    <property type="entry name" value="Terpene_cyclase-like_1_C"/>
</dbReference>
<dbReference type="InterPro" id="IPR036965">
    <property type="entry name" value="Terpene_synth_N_sf"/>
</dbReference>
<keyword evidence="4" id="KW-0456">Lyase</keyword>
<dbReference type="GO" id="GO:0010333">
    <property type="term" value="F:terpene synthase activity"/>
    <property type="evidence" value="ECO:0007669"/>
    <property type="project" value="InterPro"/>
</dbReference>
<dbReference type="GO" id="GO:0000287">
    <property type="term" value="F:magnesium ion binding"/>
    <property type="evidence" value="ECO:0007669"/>
    <property type="project" value="InterPro"/>
</dbReference>
<feature type="domain" description="Terpene synthase metal-binding" evidence="6">
    <location>
        <begin position="243"/>
        <end position="483"/>
    </location>
</feature>
<dbReference type="Pfam" id="PF03936">
    <property type="entry name" value="Terpene_synth_C"/>
    <property type="match status" value="1"/>
</dbReference>
<keyword evidence="2" id="KW-0479">Metal-binding</keyword>
<dbReference type="EMBL" id="CP093343">
    <property type="protein sequence ID" value="WOG83789.1"/>
    <property type="molecule type" value="Genomic_DNA"/>
</dbReference>
<protein>
    <submittedName>
        <fullName evidence="7">Uncharacterized protein</fullName>
    </submittedName>
</protein>
<evidence type="ECO:0000256" key="1">
    <source>
        <dbReference type="ARBA" id="ARBA00001946"/>
    </source>
</evidence>
<sequence length="534" mass="61681">MLPSLNPHDSITKQCCCFSSREGEATLISIHDYFKQAQDMEEIKHELMVKNVVRGLIMVDVVQRLGIDYAFKEEIEQVLERQYTAIDELVNHKDLYFVSLCFRLLGQHHYYVSADVFDNFVNKKRNLEIRGESNDALMSLYEASQLRIEGEDVLDEAECFSRLLLQERMEFLNNHDQAISIRNTLAHPHHKSFARITEKHIISNVTNGKDGYGKALQELAIMDLTVSRTMHDRELSAVSRWWNDLGLAQELKLVRDQPLKWYMCTTALLTDPGFSEERIELAKPISLIYIIDDIFDLYGTIDELTLFTEAVNRWDIAAAEQLPDYMQKCFLSLLNITHEIGYKIYKKYGLNPIDYFKISWSKLCSAFLEESKWFFSGHLPRAEEYLNNGIVSSGVHVALVHLFFLIGDGSTREQADQLINSDASMLSSTAAILRLWDDLGSAKDENQKGHDGSYVTCYMKEHQEVSVETARKHVENMISDTWKRLNKECFSPNPYSKTFIKGCLNLARIVPLMYNYDDDQSLPQLEEYMKGMFI</sequence>
<comment type="cofactor">
    <cofactor evidence="1">
        <name>Mg(2+)</name>
        <dbReference type="ChEBI" id="CHEBI:18420"/>
    </cofactor>
</comment>
<dbReference type="SFLD" id="SFLDG01019">
    <property type="entry name" value="Terpene_Cyclase_Like_1_C_Termi"/>
    <property type="match status" value="1"/>
</dbReference>
<dbReference type="FunFam" id="1.10.600.10:FF:000007">
    <property type="entry name" value="Isoprene synthase, chloroplastic"/>
    <property type="match status" value="1"/>
</dbReference>
<name>A0AAF1AHK0_DAUCS</name>
<evidence type="ECO:0000313" key="8">
    <source>
        <dbReference type="Proteomes" id="UP000077755"/>
    </source>
</evidence>
<dbReference type="Proteomes" id="UP000077755">
    <property type="component" value="Chromosome 1"/>
</dbReference>
<organism evidence="7 8">
    <name type="scientific">Daucus carota subsp. sativus</name>
    <name type="common">Carrot</name>
    <dbReference type="NCBI Taxonomy" id="79200"/>
    <lineage>
        <taxon>Eukaryota</taxon>
        <taxon>Viridiplantae</taxon>
        <taxon>Streptophyta</taxon>
        <taxon>Embryophyta</taxon>
        <taxon>Tracheophyta</taxon>
        <taxon>Spermatophyta</taxon>
        <taxon>Magnoliopsida</taxon>
        <taxon>eudicotyledons</taxon>
        <taxon>Gunneridae</taxon>
        <taxon>Pentapetalae</taxon>
        <taxon>asterids</taxon>
        <taxon>campanulids</taxon>
        <taxon>Apiales</taxon>
        <taxon>Apiaceae</taxon>
        <taxon>Apioideae</taxon>
        <taxon>Scandiceae</taxon>
        <taxon>Daucinae</taxon>
        <taxon>Daucus</taxon>
        <taxon>Daucus sect. Daucus</taxon>
    </lineage>
</organism>
<keyword evidence="3" id="KW-0460">Magnesium</keyword>
<reference evidence="7" key="1">
    <citation type="journal article" date="2016" name="Nat. Genet.">
        <title>A high-quality carrot genome assembly provides new insights into carotenoid accumulation and asterid genome evolution.</title>
        <authorList>
            <person name="Iorizzo M."/>
            <person name="Ellison S."/>
            <person name="Senalik D."/>
            <person name="Zeng P."/>
            <person name="Satapoomin P."/>
            <person name="Huang J."/>
            <person name="Bowman M."/>
            <person name="Iovene M."/>
            <person name="Sanseverino W."/>
            <person name="Cavagnaro P."/>
            <person name="Yildiz M."/>
            <person name="Macko-Podgorni A."/>
            <person name="Moranska E."/>
            <person name="Grzebelus E."/>
            <person name="Grzebelus D."/>
            <person name="Ashrafi H."/>
            <person name="Zheng Z."/>
            <person name="Cheng S."/>
            <person name="Spooner D."/>
            <person name="Van Deynze A."/>
            <person name="Simon P."/>
        </authorList>
    </citation>
    <scope>NUCLEOTIDE SEQUENCE</scope>
    <source>
        <tissue evidence="7">Leaf</tissue>
    </source>
</reference>
<dbReference type="SUPFAM" id="SSF48239">
    <property type="entry name" value="Terpenoid cyclases/Protein prenyltransferases"/>
    <property type="match status" value="1"/>
</dbReference>
<evidence type="ECO:0000256" key="3">
    <source>
        <dbReference type="ARBA" id="ARBA00022842"/>
    </source>
</evidence>
<evidence type="ECO:0000259" key="6">
    <source>
        <dbReference type="Pfam" id="PF03936"/>
    </source>
</evidence>
<dbReference type="InterPro" id="IPR001906">
    <property type="entry name" value="Terpene_synth_N"/>
</dbReference>
<dbReference type="InterPro" id="IPR008930">
    <property type="entry name" value="Terpenoid_cyclase/PrenylTrfase"/>
</dbReference>
<dbReference type="InterPro" id="IPR005630">
    <property type="entry name" value="Terpene_synthase_metal-bd"/>
</dbReference>
<gene>
    <name evidence="7" type="ORF">DCAR_0102967</name>
</gene>
<accession>A0AAF1AHK0</accession>
<evidence type="ECO:0000256" key="4">
    <source>
        <dbReference type="ARBA" id="ARBA00023239"/>
    </source>
</evidence>
<proteinExistence type="predicted"/>
<evidence type="ECO:0000313" key="7">
    <source>
        <dbReference type="EMBL" id="WOG83789.1"/>
    </source>
</evidence>
<dbReference type="PANTHER" id="PTHR31225:SF0">
    <property type="entry name" value="S-(+)-LINALOOL SYNTHASE, CHLOROPLASTIC"/>
    <property type="match status" value="1"/>
</dbReference>
<feature type="domain" description="Terpene synthase N-terminal" evidence="5">
    <location>
        <begin position="31"/>
        <end position="172"/>
    </location>
</feature>
<dbReference type="Gene3D" id="1.10.600.10">
    <property type="entry name" value="Farnesyl Diphosphate Synthase"/>
    <property type="match status" value="1"/>
</dbReference>
<dbReference type="SUPFAM" id="SSF48576">
    <property type="entry name" value="Terpenoid synthases"/>
    <property type="match status" value="1"/>
</dbReference>
<dbReference type="AlphaFoldDB" id="A0AAF1AHK0"/>
<dbReference type="Gene3D" id="1.50.10.130">
    <property type="entry name" value="Terpene synthase, N-terminal domain"/>
    <property type="match status" value="1"/>
</dbReference>
<dbReference type="InterPro" id="IPR050148">
    <property type="entry name" value="Terpene_synthase-like"/>
</dbReference>
<evidence type="ECO:0000259" key="5">
    <source>
        <dbReference type="Pfam" id="PF01397"/>
    </source>
</evidence>
<dbReference type="SFLD" id="SFLDS00005">
    <property type="entry name" value="Isoprenoid_Synthase_Type_I"/>
    <property type="match status" value="1"/>
</dbReference>
<evidence type="ECO:0000256" key="2">
    <source>
        <dbReference type="ARBA" id="ARBA00022723"/>
    </source>
</evidence>
<reference evidence="7" key="2">
    <citation type="submission" date="2022-03" db="EMBL/GenBank/DDBJ databases">
        <title>Draft title - Genomic analysis of global carrot germplasm unveils the trajectory of domestication and the origin of high carotenoid orange carrot.</title>
        <authorList>
            <person name="Iorizzo M."/>
            <person name="Ellison S."/>
            <person name="Senalik D."/>
            <person name="Macko-Podgorni A."/>
            <person name="Grzebelus D."/>
            <person name="Bostan H."/>
            <person name="Rolling W."/>
            <person name="Curaba J."/>
            <person name="Simon P."/>
        </authorList>
    </citation>
    <scope>NUCLEOTIDE SEQUENCE</scope>
    <source>
        <tissue evidence="7">Leaf</tissue>
    </source>
</reference>
<dbReference type="InterPro" id="IPR008949">
    <property type="entry name" value="Isoprenoid_synthase_dom_sf"/>
</dbReference>
<dbReference type="GO" id="GO:0016114">
    <property type="term" value="P:terpenoid biosynthetic process"/>
    <property type="evidence" value="ECO:0007669"/>
    <property type="project" value="InterPro"/>
</dbReference>
<keyword evidence="8" id="KW-1185">Reference proteome</keyword>
<dbReference type="Pfam" id="PF01397">
    <property type="entry name" value="Terpene_synth"/>
    <property type="match status" value="1"/>
</dbReference>
<dbReference type="PANTHER" id="PTHR31225">
    <property type="entry name" value="OS04G0344100 PROTEIN-RELATED"/>
    <property type="match status" value="1"/>
</dbReference>